<name>A0ABX5QE26_9MICO</name>
<dbReference type="InterPro" id="IPR012467">
    <property type="entry name" value="DUF1684"/>
</dbReference>
<feature type="compositionally biased region" description="Low complexity" evidence="1">
    <location>
        <begin position="146"/>
        <end position="166"/>
    </location>
</feature>
<evidence type="ECO:0000256" key="1">
    <source>
        <dbReference type="SAM" id="MobiDB-lite"/>
    </source>
</evidence>
<evidence type="ECO:0000313" key="3">
    <source>
        <dbReference type="Proteomes" id="UP000285768"/>
    </source>
</evidence>
<feature type="region of interest" description="Disordered" evidence="1">
    <location>
        <begin position="1"/>
        <end position="173"/>
    </location>
</feature>
<reference evidence="2 3" key="1">
    <citation type="submission" date="2019-01" db="EMBL/GenBank/DDBJ databases">
        <title>Leucobacter muris sp. nov. isolated from the nose of a laboratory mouse.</title>
        <authorList>
            <person name="Benga L."/>
            <person name="Sproeer C."/>
            <person name="Schumann P."/>
            <person name="Verbarg S."/>
            <person name="Bunk B."/>
            <person name="Engelhardt E."/>
            <person name="Benten P.M."/>
            <person name="Sager M."/>
        </authorList>
    </citation>
    <scope>NUCLEOTIDE SEQUENCE [LARGE SCALE GENOMIC DNA]</scope>
    <source>
        <strain evidence="2 3">DSM 101948</strain>
    </source>
</reference>
<dbReference type="EMBL" id="CP035037">
    <property type="protein sequence ID" value="QAB17316.1"/>
    <property type="molecule type" value="Genomic_DNA"/>
</dbReference>
<accession>A0ABX5QE26</accession>
<dbReference type="PANTHER" id="PTHR41913">
    <property type="entry name" value="DUF1684 DOMAIN-CONTAINING PROTEIN"/>
    <property type="match status" value="1"/>
</dbReference>
<dbReference type="Proteomes" id="UP000285768">
    <property type="component" value="Chromosome"/>
</dbReference>
<gene>
    <name evidence="2" type="ORF">Leucomu_04700</name>
</gene>
<keyword evidence="3" id="KW-1185">Reference proteome</keyword>
<dbReference type="PANTHER" id="PTHR41913:SF1">
    <property type="entry name" value="DUF1684 DOMAIN-CONTAINING PROTEIN"/>
    <property type="match status" value="1"/>
</dbReference>
<feature type="compositionally biased region" description="Basic and acidic residues" evidence="1">
    <location>
        <begin position="1"/>
        <end position="23"/>
    </location>
</feature>
<feature type="compositionally biased region" description="Basic and acidic residues" evidence="1">
    <location>
        <begin position="88"/>
        <end position="107"/>
    </location>
</feature>
<sequence length="440" mass="47039">MGRDPHPLRGDVAHRLPRRDHAARPRGGLGARSPLERVRGPPRPRQPGALARRSAALGQLRVGRSRDPRRGSARRPHGAALGRAGARHPPDPAHRRGDGREGSDPYRRGRPAAARGLGPRAGGAARGRAGRRRAGRCRAGRRRAGRGAAVTARAAEAAGAADPGSAEDPRPSRAAFAGEWREWQRRRLAAAAAPHGTAALALTRWLDGEPRAVPGLPGLWRAQGGDLVGSDFEPGDYALPDGTPLESHAVLAADGHPELAAGSRVVRRFERDGSLAIRVFDPEGEGRRELRGIDAFDPDESWRVDARFEPGAEQRQIELADGYLKTAETSGSLAFSLNGQPLRLTATLRPDAVSVVFGDTTNGDETYGFRFLAVPLPDADGRTEIDFNRAFLPPCAFSDQFVCPLPTPENRLPVAIRAGERRVRRASPGGARTRVAGGEA</sequence>
<feature type="compositionally biased region" description="Basic residues" evidence="1">
    <location>
        <begin position="128"/>
        <end position="145"/>
    </location>
</feature>
<evidence type="ECO:0000313" key="2">
    <source>
        <dbReference type="EMBL" id="QAB17316.1"/>
    </source>
</evidence>
<protein>
    <submittedName>
        <fullName evidence="2">DUF1684 domain-containing protein</fullName>
    </submittedName>
</protein>
<dbReference type="Pfam" id="PF07920">
    <property type="entry name" value="DUF1684"/>
    <property type="match status" value="1"/>
</dbReference>
<proteinExistence type="predicted"/>
<organism evidence="2 3">
    <name type="scientific">Leucobacter muris</name>
    <dbReference type="NCBI Taxonomy" id="1935379"/>
    <lineage>
        <taxon>Bacteria</taxon>
        <taxon>Bacillati</taxon>
        <taxon>Actinomycetota</taxon>
        <taxon>Actinomycetes</taxon>
        <taxon>Micrococcales</taxon>
        <taxon>Microbacteriaceae</taxon>
        <taxon>Leucobacter</taxon>
    </lineage>
</organism>